<name>A0A016W4Y3_9BILA</name>
<dbReference type="EMBL" id="JARK01001272">
    <property type="protein sequence ID" value="EYC34710.1"/>
    <property type="molecule type" value="Genomic_DNA"/>
</dbReference>
<dbReference type="Proteomes" id="UP000024635">
    <property type="component" value="Unassembled WGS sequence"/>
</dbReference>
<sequence>YNCVNIWPFLGPLDSDADTTVGINRKFWDSSPLLFFRGHSCTIYGIAAKTVQLR</sequence>
<evidence type="ECO:0000313" key="1">
    <source>
        <dbReference type="EMBL" id="EYC34710.1"/>
    </source>
</evidence>
<comment type="caution">
    <text evidence="1">The sequence shown here is derived from an EMBL/GenBank/DDBJ whole genome shotgun (WGS) entry which is preliminary data.</text>
</comment>
<proteinExistence type="predicted"/>
<dbReference type="AlphaFoldDB" id="A0A016W4Y3"/>
<feature type="non-terminal residue" evidence="1">
    <location>
        <position position="1"/>
    </location>
</feature>
<accession>A0A016W4Y3</accession>
<evidence type="ECO:0000313" key="2">
    <source>
        <dbReference type="Proteomes" id="UP000024635"/>
    </source>
</evidence>
<keyword evidence="2" id="KW-1185">Reference proteome</keyword>
<organism evidence="1 2">
    <name type="scientific">Ancylostoma ceylanicum</name>
    <dbReference type="NCBI Taxonomy" id="53326"/>
    <lineage>
        <taxon>Eukaryota</taxon>
        <taxon>Metazoa</taxon>
        <taxon>Ecdysozoa</taxon>
        <taxon>Nematoda</taxon>
        <taxon>Chromadorea</taxon>
        <taxon>Rhabditida</taxon>
        <taxon>Rhabditina</taxon>
        <taxon>Rhabditomorpha</taxon>
        <taxon>Strongyloidea</taxon>
        <taxon>Ancylostomatidae</taxon>
        <taxon>Ancylostomatinae</taxon>
        <taxon>Ancylostoma</taxon>
    </lineage>
</organism>
<protein>
    <submittedName>
        <fullName evidence="1">Uncharacterized protein</fullName>
    </submittedName>
</protein>
<gene>
    <name evidence="1" type="primary">Acey_s1673.g3937</name>
    <name evidence="1" type="ORF">Y032_1673g3937</name>
</gene>
<reference evidence="2" key="1">
    <citation type="journal article" date="2015" name="Nat. Genet.">
        <title>The genome and transcriptome of the zoonotic hookworm Ancylostoma ceylanicum identify infection-specific gene families.</title>
        <authorList>
            <person name="Schwarz E.M."/>
            <person name="Hu Y."/>
            <person name="Antoshechkin I."/>
            <person name="Miller M.M."/>
            <person name="Sternberg P.W."/>
            <person name="Aroian R.V."/>
        </authorList>
    </citation>
    <scope>NUCLEOTIDE SEQUENCE</scope>
    <source>
        <strain evidence="2">HY135</strain>
    </source>
</reference>